<reference evidence="3" key="1">
    <citation type="submission" date="2016-06" db="EMBL/GenBank/DDBJ databases">
        <authorList>
            <person name="Petersen J."/>
            <person name="Sayavedra L."/>
        </authorList>
    </citation>
    <scope>NUCLEOTIDE SEQUENCE [LARGE SCALE GENOMIC DNA]</scope>
    <source>
        <strain evidence="3">BazSymA</strain>
    </source>
</reference>
<organism evidence="2 3">
    <name type="scientific">Bathymodiolus azoricus thioautotrophic gill symbiont</name>
    <dbReference type="NCBI Taxonomy" id="235205"/>
    <lineage>
        <taxon>Bacteria</taxon>
        <taxon>Pseudomonadati</taxon>
        <taxon>Pseudomonadota</taxon>
        <taxon>Gammaproteobacteria</taxon>
        <taxon>sulfur-oxidizing symbionts</taxon>
    </lineage>
</organism>
<evidence type="ECO:0000313" key="3">
    <source>
        <dbReference type="Proteomes" id="UP000198988"/>
    </source>
</evidence>
<proteinExistence type="predicted"/>
<evidence type="ECO:0000256" key="1">
    <source>
        <dbReference type="SAM" id="Phobius"/>
    </source>
</evidence>
<name>A0A1H6K6Y4_9GAMM</name>
<sequence length="87" mass="9499">MYRESAFISISFANNPAFIEPFFSFSLSSLTVIVTLTLALGVKKHSSPQAIAEQVISVTQSPQTSPMEQTFSVRCSVVLVTLNKLTD</sequence>
<accession>A0A1H6K6Y4</accession>
<evidence type="ECO:0000313" key="2">
    <source>
        <dbReference type="EMBL" id="SEH67251.1"/>
    </source>
</evidence>
<gene>
    <name evidence="2" type="ORF">BAZSYMA_ACONTIG03627_14</name>
</gene>
<protein>
    <submittedName>
        <fullName evidence="2">Uncharacterized protein</fullName>
    </submittedName>
</protein>
<dbReference type="EMBL" id="CDSC02000091">
    <property type="protein sequence ID" value="SEH67251.1"/>
    <property type="molecule type" value="Genomic_DNA"/>
</dbReference>
<keyword evidence="1" id="KW-0812">Transmembrane</keyword>
<keyword evidence="1" id="KW-0472">Membrane</keyword>
<dbReference type="Proteomes" id="UP000198988">
    <property type="component" value="Unassembled WGS sequence"/>
</dbReference>
<feature type="transmembrane region" description="Helical" evidence="1">
    <location>
        <begin position="22"/>
        <end position="42"/>
    </location>
</feature>
<keyword evidence="1" id="KW-1133">Transmembrane helix</keyword>
<dbReference type="AlphaFoldDB" id="A0A1H6K6Y4"/>